<organism evidence="1 2">
    <name type="scientific">Nonomuraea turkmeniaca</name>
    <dbReference type="NCBI Taxonomy" id="103838"/>
    <lineage>
        <taxon>Bacteria</taxon>
        <taxon>Bacillati</taxon>
        <taxon>Actinomycetota</taxon>
        <taxon>Actinomycetes</taxon>
        <taxon>Streptosporangiales</taxon>
        <taxon>Streptosporangiaceae</taxon>
        <taxon>Nonomuraea</taxon>
    </lineage>
</organism>
<dbReference type="NCBIfam" id="TIGR04096">
    <property type="entry name" value="dnd_rel_methyl"/>
    <property type="match status" value="1"/>
</dbReference>
<evidence type="ECO:0000313" key="2">
    <source>
        <dbReference type="Proteomes" id="UP000309128"/>
    </source>
</evidence>
<dbReference type="GO" id="GO:0008168">
    <property type="term" value="F:methyltransferase activity"/>
    <property type="evidence" value="ECO:0007669"/>
    <property type="project" value="UniProtKB-KW"/>
</dbReference>
<gene>
    <name evidence="1" type="ORF">ETD86_10880</name>
</gene>
<dbReference type="AlphaFoldDB" id="A0A5S4FPX0"/>
<evidence type="ECO:0000313" key="1">
    <source>
        <dbReference type="EMBL" id="TMR22629.1"/>
    </source>
</evidence>
<sequence>MGRAFHSGLGSSRWRDHHAWDLSGITPTRRVPPLGQHDYRYCPVSPCPEVIYLFKDDQARTDFIHRKYRKDLSAEDQGVDPLHRLASHMLTFGRPPRPSEKPDLLASLLATYGSMHRAIIAAKHLLTPAAMAQARRRRKSDLVVALALDTFYGRASFGELPPAMRADVKAFYGTYSNACSTAGKLLVAAGQPDLVKRAMISSRTGKLSPTALYIHKSALDELVALLRIYEACARIVAGTPDGANLMKLHHDQPAVSYLTCPDFDKDPHPYLAASLFVHIGQQKTSWTQYPPSPHRPLLHRKEEFVAQGHPQRARWARLTTREVKAGLYDDPVAIGTEQGWRHVLDSKGLVLSGHRLISKQA</sequence>
<dbReference type="InterPro" id="IPR024019">
    <property type="entry name" value="CHP04096"/>
</dbReference>
<comment type="caution">
    <text evidence="1">The sequence shown here is derived from an EMBL/GenBank/DDBJ whole genome shotgun (WGS) entry which is preliminary data.</text>
</comment>
<dbReference type="EMBL" id="VCKY01000027">
    <property type="protein sequence ID" value="TMR22629.1"/>
    <property type="molecule type" value="Genomic_DNA"/>
</dbReference>
<dbReference type="GO" id="GO:0032259">
    <property type="term" value="P:methylation"/>
    <property type="evidence" value="ECO:0007669"/>
    <property type="project" value="UniProtKB-KW"/>
</dbReference>
<keyword evidence="2" id="KW-1185">Reference proteome</keyword>
<protein>
    <submittedName>
        <fullName evidence="1">DNA phosphorothioation-associated putative methyltransferase</fullName>
    </submittedName>
</protein>
<keyword evidence="1" id="KW-0808">Transferase</keyword>
<name>A0A5S4FPX0_9ACTN</name>
<proteinExistence type="predicted"/>
<dbReference type="Proteomes" id="UP000309128">
    <property type="component" value="Unassembled WGS sequence"/>
</dbReference>
<dbReference type="OrthoDB" id="224775at2"/>
<reference evidence="1 2" key="1">
    <citation type="submission" date="2019-05" db="EMBL/GenBank/DDBJ databases">
        <title>Draft genome sequence of Nonomuraea turkmeniaca DSM 43926.</title>
        <authorList>
            <person name="Saricaoglu S."/>
            <person name="Isik K."/>
        </authorList>
    </citation>
    <scope>NUCLEOTIDE SEQUENCE [LARGE SCALE GENOMIC DNA]</scope>
    <source>
        <strain evidence="1 2">DSM 43926</strain>
    </source>
</reference>
<keyword evidence="1" id="KW-0489">Methyltransferase</keyword>
<accession>A0A5S4FPX0</accession>